<comment type="subcellular location">
    <subcellularLocation>
        <location evidence="1">Cell membrane</location>
        <topology evidence="1">Multi-pass membrane protein</topology>
    </subcellularLocation>
</comment>
<protein>
    <submittedName>
        <fullName evidence="8">Unannotated protein</fullName>
    </submittedName>
</protein>
<feature type="transmembrane region" description="Helical" evidence="6">
    <location>
        <begin position="17"/>
        <end position="36"/>
    </location>
</feature>
<evidence type="ECO:0000256" key="2">
    <source>
        <dbReference type="ARBA" id="ARBA00022475"/>
    </source>
</evidence>
<dbReference type="AlphaFoldDB" id="A0A6J7VAQ6"/>
<evidence type="ECO:0000256" key="6">
    <source>
        <dbReference type="SAM" id="Phobius"/>
    </source>
</evidence>
<dbReference type="PANTHER" id="PTHR40077:SF2">
    <property type="entry name" value="MEMBRANE PROTEIN"/>
    <property type="match status" value="1"/>
</dbReference>
<feature type="domain" description="DUF3817" evidence="7">
    <location>
        <begin position="12"/>
        <end position="101"/>
    </location>
</feature>
<feature type="transmembrane region" description="Helical" evidence="6">
    <location>
        <begin position="48"/>
        <end position="72"/>
    </location>
</feature>
<evidence type="ECO:0000256" key="5">
    <source>
        <dbReference type="ARBA" id="ARBA00023136"/>
    </source>
</evidence>
<evidence type="ECO:0000259" key="7">
    <source>
        <dbReference type="Pfam" id="PF12823"/>
    </source>
</evidence>
<name>A0A6J7VAQ6_9ZZZZ</name>
<evidence type="ECO:0000313" key="8">
    <source>
        <dbReference type="EMBL" id="CAB5075251.1"/>
    </source>
</evidence>
<reference evidence="8" key="1">
    <citation type="submission" date="2020-05" db="EMBL/GenBank/DDBJ databases">
        <authorList>
            <person name="Chiriac C."/>
            <person name="Salcher M."/>
            <person name="Ghai R."/>
            <person name="Kavagutti S V."/>
        </authorList>
    </citation>
    <scope>NUCLEOTIDE SEQUENCE</scope>
</reference>
<keyword evidence="2" id="KW-1003">Cell membrane</keyword>
<gene>
    <name evidence="8" type="ORF">UFOPK4401_00738</name>
</gene>
<dbReference type="NCBIfam" id="TIGR03954">
    <property type="entry name" value="integ_memb_HG"/>
    <property type="match status" value="1"/>
</dbReference>
<keyword evidence="4 6" id="KW-1133">Transmembrane helix</keyword>
<proteinExistence type="predicted"/>
<evidence type="ECO:0000256" key="4">
    <source>
        <dbReference type="ARBA" id="ARBA00022989"/>
    </source>
</evidence>
<keyword evidence="5 6" id="KW-0472">Membrane</keyword>
<keyword evidence="3 6" id="KW-0812">Transmembrane</keyword>
<dbReference type="PANTHER" id="PTHR40077">
    <property type="entry name" value="MEMBRANE PROTEIN-RELATED"/>
    <property type="match status" value="1"/>
</dbReference>
<sequence length="121" mass="13469">MSPGETSIDGTLKRYRVMAIISGVMSLLLWFVDLPIKFFSHDDHLHSLVAWIPMVHGYLYPLYVLAAIQFSIKARVALPKMVGYILAGTLPVASLWAERHVVAQYGGHNHNGHKGETATKK</sequence>
<organism evidence="8">
    <name type="scientific">freshwater metagenome</name>
    <dbReference type="NCBI Taxonomy" id="449393"/>
    <lineage>
        <taxon>unclassified sequences</taxon>
        <taxon>metagenomes</taxon>
        <taxon>ecological metagenomes</taxon>
    </lineage>
</organism>
<dbReference type="InterPro" id="IPR023845">
    <property type="entry name" value="DUF3817_TM"/>
</dbReference>
<dbReference type="Pfam" id="PF12823">
    <property type="entry name" value="DUF3817"/>
    <property type="match status" value="1"/>
</dbReference>
<evidence type="ECO:0000256" key="1">
    <source>
        <dbReference type="ARBA" id="ARBA00004651"/>
    </source>
</evidence>
<dbReference type="GO" id="GO:0005886">
    <property type="term" value="C:plasma membrane"/>
    <property type="evidence" value="ECO:0007669"/>
    <property type="project" value="UniProtKB-SubCell"/>
</dbReference>
<dbReference type="EMBL" id="CAFBRB010000069">
    <property type="protein sequence ID" value="CAB5075251.1"/>
    <property type="molecule type" value="Genomic_DNA"/>
</dbReference>
<evidence type="ECO:0000256" key="3">
    <source>
        <dbReference type="ARBA" id="ARBA00022692"/>
    </source>
</evidence>
<accession>A0A6J7VAQ6</accession>